<dbReference type="GO" id="GO:0016226">
    <property type="term" value="P:iron-sulfur cluster assembly"/>
    <property type="evidence" value="ECO:0007669"/>
    <property type="project" value="InterPro"/>
</dbReference>
<proteinExistence type="predicted"/>
<reference evidence="1" key="1">
    <citation type="submission" date="2018-02" db="EMBL/GenBank/DDBJ databases">
        <title>Rhizophora mucronata_Transcriptome.</title>
        <authorList>
            <person name="Meera S.P."/>
            <person name="Sreeshan A."/>
            <person name="Augustine A."/>
        </authorList>
    </citation>
    <scope>NUCLEOTIDE SEQUENCE</scope>
    <source>
        <tissue evidence="1">Leaf</tissue>
    </source>
</reference>
<dbReference type="EMBL" id="GGEC01031936">
    <property type="protein sequence ID" value="MBX12420.1"/>
    <property type="molecule type" value="Transcribed_RNA"/>
</dbReference>
<dbReference type="GO" id="GO:0051536">
    <property type="term" value="F:iron-sulfur cluster binding"/>
    <property type="evidence" value="ECO:0007669"/>
    <property type="project" value="InterPro"/>
</dbReference>
<dbReference type="InterPro" id="IPR007785">
    <property type="entry name" value="Anamorsin"/>
</dbReference>
<dbReference type="AlphaFoldDB" id="A0A2P2L383"/>
<sequence length="140" mass="14478">MASQGDGATAGIRIAATALTSDNQSVSSTTMPQTAALVITDDTVLTVSTVASAIRELWGGGAEQCDPQIITQASSLSKLPGESLSLDIVITICSALEFPSNLLYEEISRVLKPGGSLLIHMSEKSVTGETDKVSIVLVLT</sequence>
<accession>A0A2P2L383</accession>
<dbReference type="Gene3D" id="3.40.50.150">
    <property type="entry name" value="Vaccinia Virus protein VP39"/>
    <property type="match status" value="1"/>
</dbReference>
<dbReference type="SUPFAM" id="SSF53335">
    <property type="entry name" value="S-adenosyl-L-methionine-dependent methyltransferases"/>
    <property type="match status" value="1"/>
</dbReference>
<organism evidence="1">
    <name type="scientific">Rhizophora mucronata</name>
    <name type="common">Asiatic mangrove</name>
    <dbReference type="NCBI Taxonomy" id="61149"/>
    <lineage>
        <taxon>Eukaryota</taxon>
        <taxon>Viridiplantae</taxon>
        <taxon>Streptophyta</taxon>
        <taxon>Embryophyta</taxon>
        <taxon>Tracheophyta</taxon>
        <taxon>Spermatophyta</taxon>
        <taxon>Magnoliopsida</taxon>
        <taxon>eudicotyledons</taxon>
        <taxon>Gunneridae</taxon>
        <taxon>Pentapetalae</taxon>
        <taxon>rosids</taxon>
        <taxon>fabids</taxon>
        <taxon>Malpighiales</taxon>
        <taxon>Rhizophoraceae</taxon>
        <taxon>Rhizophora</taxon>
    </lineage>
</organism>
<dbReference type="PANTHER" id="PTHR13273:SF14">
    <property type="entry name" value="ANAMORSIN"/>
    <property type="match status" value="1"/>
</dbReference>
<evidence type="ECO:0000313" key="1">
    <source>
        <dbReference type="EMBL" id="MBX12420.1"/>
    </source>
</evidence>
<dbReference type="PANTHER" id="PTHR13273">
    <property type="entry name" value="ANAMORSIN"/>
    <property type="match status" value="1"/>
</dbReference>
<dbReference type="GO" id="GO:0005737">
    <property type="term" value="C:cytoplasm"/>
    <property type="evidence" value="ECO:0007669"/>
    <property type="project" value="InterPro"/>
</dbReference>
<protein>
    <submittedName>
        <fullName evidence="1">Anamorsin homolog</fullName>
    </submittedName>
</protein>
<name>A0A2P2L383_RHIMU</name>
<dbReference type="InterPro" id="IPR029063">
    <property type="entry name" value="SAM-dependent_MTases_sf"/>
</dbReference>